<evidence type="ECO:0000256" key="2">
    <source>
        <dbReference type="SAM" id="Coils"/>
    </source>
</evidence>
<dbReference type="PROSITE" id="PS50937">
    <property type="entry name" value="HTH_MERR_2"/>
    <property type="match status" value="1"/>
</dbReference>
<dbReference type="EMBL" id="CP003911">
    <property type="protein sequence ID" value="AGU50883.1"/>
    <property type="molecule type" value="Genomic_DNA"/>
</dbReference>
<sequence>MEASLTIAEVAQRTGLTAHTLRYYERIGLIAAVPRAPGGQRRYASADMDWLAFLLRLRETGMPIQGMQAFARLRSQGDASVGERRKMLEQHFAEVQAKVAALQQSMQALSLKIEHYRVIDRKRPSSPGTAHEGKTSDDERTSKPEQQRQPALRARTGQTPANRR</sequence>
<dbReference type="GO" id="GO:0003700">
    <property type="term" value="F:DNA-binding transcription factor activity"/>
    <property type="evidence" value="ECO:0007669"/>
    <property type="project" value="InterPro"/>
</dbReference>
<dbReference type="InterPro" id="IPR000551">
    <property type="entry name" value="MerR-type_HTH_dom"/>
</dbReference>
<dbReference type="AlphaFoldDB" id="T1XE94"/>
<keyword evidence="1" id="KW-0238">DNA-binding</keyword>
<evidence type="ECO:0000256" key="3">
    <source>
        <dbReference type="SAM" id="MobiDB-lite"/>
    </source>
</evidence>
<dbReference type="Pfam" id="PF13411">
    <property type="entry name" value="MerR_1"/>
    <property type="match status" value="1"/>
</dbReference>
<dbReference type="PANTHER" id="PTHR30204:SF98">
    <property type="entry name" value="HTH-TYPE TRANSCRIPTIONAL REGULATOR ADHR"/>
    <property type="match status" value="1"/>
</dbReference>
<dbReference type="Proteomes" id="UP000016223">
    <property type="component" value="Chromosome 1"/>
</dbReference>
<keyword evidence="2" id="KW-0175">Coiled coil</keyword>
<dbReference type="PROSITE" id="PS00552">
    <property type="entry name" value="HTH_MERR_1"/>
    <property type="match status" value="1"/>
</dbReference>
<proteinExistence type="predicted"/>
<gene>
    <name evidence="5" type="ORF">VAPA_1c38010</name>
</gene>
<dbReference type="Gene3D" id="1.10.1660.10">
    <property type="match status" value="1"/>
</dbReference>
<dbReference type="InterPro" id="IPR047057">
    <property type="entry name" value="MerR_fam"/>
</dbReference>
<dbReference type="RefSeq" id="WP_021008340.1">
    <property type="nucleotide sequence ID" value="NC_022247.1"/>
</dbReference>
<dbReference type="PATRIC" id="fig|1246301.3.peg.3842"/>
<dbReference type="SUPFAM" id="SSF46955">
    <property type="entry name" value="Putative DNA-binding domain"/>
    <property type="match status" value="1"/>
</dbReference>
<dbReference type="GO" id="GO:0003677">
    <property type="term" value="F:DNA binding"/>
    <property type="evidence" value="ECO:0007669"/>
    <property type="project" value="UniProtKB-KW"/>
</dbReference>
<feature type="domain" description="HTH merR-type" evidence="4">
    <location>
        <begin position="4"/>
        <end position="73"/>
    </location>
</feature>
<feature type="region of interest" description="Disordered" evidence="3">
    <location>
        <begin position="119"/>
        <end position="164"/>
    </location>
</feature>
<evidence type="ECO:0000313" key="6">
    <source>
        <dbReference type="Proteomes" id="UP000016223"/>
    </source>
</evidence>
<name>T1XE94_VARPD</name>
<dbReference type="KEGG" id="vpd:VAPA_1c38010"/>
<reference evidence="5 6" key="1">
    <citation type="submission" date="2012-10" db="EMBL/GenBank/DDBJ databases">
        <title>Genome sequence of Variovorax paradoxus B4.</title>
        <authorList>
            <person name="Schuldes J."/>
            <person name="Brandt U."/>
            <person name="Hiessl S."/>
            <person name="Wuebbeler J.H."/>
            <person name="Thuermer A."/>
            <person name="Steinbuechel A."/>
            <person name="Daniel R."/>
        </authorList>
    </citation>
    <scope>NUCLEOTIDE SEQUENCE [LARGE SCALE GENOMIC DNA]</scope>
    <source>
        <strain evidence="5 6">B4</strain>
    </source>
</reference>
<dbReference type="InterPro" id="IPR009061">
    <property type="entry name" value="DNA-bd_dom_put_sf"/>
</dbReference>
<accession>T1XE94</accession>
<feature type="coiled-coil region" evidence="2">
    <location>
        <begin position="85"/>
        <end position="112"/>
    </location>
</feature>
<evidence type="ECO:0000256" key="1">
    <source>
        <dbReference type="ARBA" id="ARBA00023125"/>
    </source>
</evidence>
<organism evidence="5 6">
    <name type="scientific">Variovorax paradoxus B4</name>
    <dbReference type="NCBI Taxonomy" id="1246301"/>
    <lineage>
        <taxon>Bacteria</taxon>
        <taxon>Pseudomonadati</taxon>
        <taxon>Pseudomonadota</taxon>
        <taxon>Betaproteobacteria</taxon>
        <taxon>Burkholderiales</taxon>
        <taxon>Comamonadaceae</taxon>
        <taxon>Variovorax</taxon>
    </lineage>
</organism>
<dbReference type="SMART" id="SM00422">
    <property type="entry name" value="HTH_MERR"/>
    <property type="match status" value="1"/>
</dbReference>
<evidence type="ECO:0000259" key="4">
    <source>
        <dbReference type="PROSITE" id="PS50937"/>
    </source>
</evidence>
<dbReference type="CDD" id="cd01109">
    <property type="entry name" value="HTH_YyaN"/>
    <property type="match status" value="1"/>
</dbReference>
<dbReference type="HOGENOM" id="CLU_060077_8_2_4"/>
<protein>
    <submittedName>
        <fullName evidence="5">Putative transcriptional regulator, MerR family</fullName>
    </submittedName>
</protein>
<dbReference type="PANTHER" id="PTHR30204">
    <property type="entry name" value="REDOX-CYCLING DRUG-SENSING TRANSCRIPTIONAL ACTIVATOR SOXR"/>
    <property type="match status" value="1"/>
</dbReference>
<dbReference type="PRINTS" id="PR00040">
    <property type="entry name" value="HTHMERR"/>
</dbReference>
<dbReference type="OrthoDB" id="9808480at2"/>
<feature type="compositionally biased region" description="Basic and acidic residues" evidence="3">
    <location>
        <begin position="131"/>
        <end position="146"/>
    </location>
</feature>
<evidence type="ECO:0000313" key="5">
    <source>
        <dbReference type="EMBL" id="AGU50883.1"/>
    </source>
</evidence>